<protein>
    <submittedName>
        <fullName evidence="1">Uncharacterized protein</fullName>
    </submittedName>
</protein>
<dbReference type="SUPFAM" id="SSF56281">
    <property type="entry name" value="Metallo-hydrolase/oxidoreductase"/>
    <property type="match status" value="1"/>
</dbReference>
<dbReference type="Proteomes" id="UP001501729">
    <property type="component" value="Unassembled WGS sequence"/>
</dbReference>
<dbReference type="EMBL" id="BAABKX010000007">
    <property type="protein sequence ID" value="GAA5049935.1"/>
    <property type="molecule type" value="Genomic_DNA"/>
</dbReference>
<reference evidence="1 2" key="1">
    <citation type="journal article" date="2019" name="Int. J. Syst. Evol. Microbiol.">
        <title>The Global Catalogue of Microorganisms (GCM) 10K type strain sequencing project: providing services to taxonomists for standard genome sequencing and annotation.</title>
        <authorList>
            <consortium name="The Broad Institute Genomics Platform"/>
            <consortium name="The Broad Institute Genome Sequencing Center for Infectious Disease"/>
            <person name="Wu L."/>
            <person name="Ma J."/>
        </authorList>
    </citation>
    <scope>NUCLEOTIDE SEQUENCE [LARGE SCALE GENOMIC DNA]</scope>
    <source>
        <strain evidence="1 2">JCM 17504</strain>
    </source>
</reference>
<gene>
    <name evidence="1" type="ORF">GCM10025751_23370</name>
</gene>
<keyword evidence="2" id="KW-1185">Reference proteome</keyword>
<accession>A0AAV3UGW3</accession>
<organism evidence="1 2">
    <name type="scientific">Haladaptatus pallidirubidus</name>
    <dbReference type="NCBI Taxonomy" id="1008152"/>
    <lineage>
        <taxon>Archaea</taxon>
        <taxon>Methanobacteriati</taxon>
        <taxon>Methanobacteriota</taxon>
        <taxon>Stenosarchaea group</taxon>
        <taxon>Halobacteria</taxon>
        <taxon>Halobacteriales</taxon>
        <taxon>Haladaptataceae</taxon>
        <taxon>Haladaptatus</taxon>
    </lineage>
</organism>
<sequence>MSYRYEDVLVTGDTVMGADSIFAASDGWSGDLADIQPRFSGDDEKIRATIPILFDYDFDAVLVSHGSNVETGGSEVIETLVEDLS</sequence>
<comment type="caution">
    <text evidence="1">The sequence shown here is derived from an EMBL/GenBank/DDBJ whole genome shotgun (WGS) entry which is preliminary data.</text>
</comment>
<evidence type="ECO:0000313" key="1">
    <source>
        <dbReference type="EMBL" id="GAA5049935.1"/>
    </source>
</evidence>
<name>A0AAV3UGW3_9EURY</name>
<dbReference type="InterPro" id="IPR036866">
    <property type="entry name" value="RibonucZ/Hydroxyglut_hydro"/>
</dbReference>
<dbReference type="GeneID" id="68615406"/>
<dbReference type="RefSeq" id="WP_227777548.1">
    <property type="nucleotide sequence ID" value="NZ_BAABKX010000007.1"/>
</dbReference>
<proteinExistence type="predicted"/>
<dbReference type="AlphaFoldDB" id="A0AAV3UGW3"/>
<dbReference type="Gene3D" id="3.60.15.10">
    <property type="entry name" value="Ribonuclease Z/Hydroxyacylglutathione hydrolase-like"/>
    <property type="match status" value="1"/>
</dbReference>
<evidence type="ECO:0000313" key="2">
    <source>
        <dbReference type="Proteomes" id="UP001501729"/>
    </source>
</evidence>